<evidence type="ECO:0000256" key="3">
    <source>
        <dbReference type="ARBA" id="ARBA00022737"/>
    </source>
</evidence>
<dbReference type="GO" id="GO:0060090">
    <property type="term" value="F:molecular adaptor activity"/>
    <property type="evidence" value="ECO:0007669"/>
    <property type="project" value="InterPro"/>
</dbReference>
<dbReference type="SUPFAM" id="SSF48371">
    <property type="entry name" value="ARM repeat"/>
    <property type="match status" value="2"/>
</dbReference>
<dbReference type="InterPro" id="IPR016024">
    <property type="entry name" value="ARM-type_fold"/>
</dbReference>
<dbReference type="Pfam" id="PF13001">
    <property type="entry name" value="ECM29_N"/>
    <property type="match status" value="1"/>
</dbReference>
<evidence type="ECO:0000259" key="7">
    <source>
        <dbReference type="Pfam" id="PF24492"/>
    </source>
</evidence>
<organism evidence="8 9">
    <name type="scientific">Corymbia citriodora subsp. variegata</name>
    <dbReference type="NCBI Taxonomy" id="360336"/>
    <lineage>
        <taxon>Eukaryota</taxon>
        <taxon>Viridiplantae</taxon>
        <taxon>Streptophyta</taxon>
        <taxon>Embryophyta</taxon>
        <taxon>Tracheophyta</taxon>
        <taxon>Spermatophyta</taxon>
        <taxon>Magnoliopsida</taxon>
        <taxon>eudicotyledons</taxon>
        <taxon>Gunneridae</taxon>
        <taxon>Pentapetalae</taxon>
        <taxon>rosids</taxon>
        <taxon>malvids</taxon>
        <taxon>Myrtales</taxon>
        <taxon>Myrtaceae</taxon>
        <taxon>Myrtoideae</taxon>
        <taxon>Eucalypteae</taxon>
        <taxon>Corymbia</taxon>
    </lineage>
</organism>
<dbReference type="InterPro" id="IPR011989">
    <property type="entry name" value="ARM-like"/>
</dbReference>
<dbReference type="GO" id="GO:0005737">
    <property type="term" value="C:cytoplasm"/>
    <property type="evidence" value="ECO:0007669"/>
    <property type="project" value="UniProtKB-SubCell"/>
</dbReference>
<comment type="caution">
    <text evidence="8">The sequence shown here is derived from an EMBL/GenBank/DDBJ whole genome shotgun (WGS) entry which is preliminary data.</text>
</comment>
<dbReference type="Gramene" id="rna-gnl|WGS:JABURB|Cocit.L0950.1">
    <property type="protein sequence ID" value="cds-KAF7852405.1"/>
    <property type="gene ID" value="gene-BT93_L0950"/>
</dbReference>
<protein>
    <recommendedName>
        <fullName evidence="10">Proteasome-associated protein ECM29 homolog</fullName>
    </recommendedName>
</protein>
<accession>A0A8T0D1U2</accession>
<evidence type="ECO:0000256" key="2">
    <source>
        <dbReference type="ARBA" id="ARBA00022490"/>
    </source>
</evidence>
<evidence type="ECO:0000256" key="4">
    <source>
        <dbReference type="ARBA" id="ARBA00022942"/>
    </source>
</evidence>
<keyword evidence="3" id="KW-0677">Repeat</keyword>
<dbReference type="Pfam" id="PF23702">
    <property type="entry name" value="ARM_ECM29"/>
    <property type="match status" value="1"/>
</dbReference>
<dbReference type="InterPro" id="IPR055443">
    <property type="entry name" value="HEAT_ECM29"/>
</dbReference>
<keyword evidence="4" id="KW-0647">Proteasome</keyword>
<dbReference type="PANTHER" id="PTHR23346:SF19">
    <property type="entry name" value="PROTEASOME ADAPTER AND SCAFFOLD PROTEIN ECM29"/>
    <property type="match status" value="1"/>
</dbReference>
<feature type="domain" description="Proteasome adapter and scaffold protein ECM29 HEAT-repeat" evidence="7">
    <location>
        <begin position="1354"/>
        <end position="1423"/>
    </location>
</feature>
<dbReference type="GO" id="GO:0043248">
    <property type="term" value="P:proteasome assembly"/>
    <property type="evidence" value="ECO:0007669"/>
    <property type="project" value="InterPro"/>
</dbReference>
<feature type="domain" description="ECM29 ARM-like repeats" evidence="6">
    <location>
        <begin position="612"/>
        <end position="700"/>
    </location>
</feature>
<evidence type="ECO:0000313" key="8">
    <source>
        <dbReference type="EMBL" id="KAF7852405.1"/>
    </source>
</evidence>
<keyword evidence="9" id="KW-1185">Reference proteome</keyword>
<dbReference type="PANTHER" id="PTHR23346">
    <property type="entry name" value="TRANSLATIONAL ACTIVATOR GCN1-RELATED"/>
    <property type="match status" value="1"/>
</dbReference>
<evidence type="ECO:0000259" key="5">
    <source>
        <dbReference type="Pfam" id="PF13001"/>
    </source>
</evidence>
<proteinExistence type="predicted"/>
<reference evidence="8" key="1">
    <citation type="submission" date="2020-05" db="EMBL/GenBank/DDBJ databases">
        <title>WGS assembly of Corymbia citriodora subspecies variegata.</title>
        <authorList>
            <person name="Barry K."/>
            <person name="Hundley H."/>
            <person name="Shu S."/>
            <person name="Jenkins J."/>
            <person name="Grimwood J."/>
            <person name="Baten A."/>
        </authorList>
    </citation>
    <scope>NUCLEOTIDE SEQUENCE</scope>
    <source>
        <strain evidence="8">CV2-018</strain>
    </source>
</reference>
<name>A0A8T0D1U2_CORYI</name>
<feature type="domain" description="Proteasome component Ecm29 N-terminal" evidence="5">
    <location>
        <begin position="21"/>
        <end position="488"/>
    </location>
</feature>
<evidence type="ECO:0000259" key="6">
    <source>
        <dbReference type="Pfam" id="PF23702"/>
    </source>
</evidence>
<dbReference type="OrthoDB" id="16066at2759"/>
<evidence type="ECO:0008006" key="10">
    <source>
        <dbReference type="Google" id="ProtNLM"/>
    </source>
</evidence>
<dbReference type="InterPro" id="IPR055444">
    <property type="entry name" value="ARM_ECM29"/>
</dbReference>
<dbReference type="InterPro" id="IPR024372">
    <property type="entry name" value="Ecm29_N"/>
</dbReference>
<dbReference type="Proteomes" id="UP000806378">
    <property type="component" value="Unassembled WGS sequence"/>
</dbReference>
<comment type="subcellular location">
    <subcellularLocation>
        <location evidence="1">Cytoplasm</location>
    </subcellularLocation>
</comment>
<dbReference type="Pfam" id="PF24492">
    <property type="entry name" value="HEAT_ECM29"/>
    <property type="match status" value="2"/>
</dbReference>
<dbReference type="GO" id="GO:0005634">
    <property type="term" value="C:nucleus"/>
    <property type="evidence" value="ECO:0007669"/>
    <property type="project" value="TreeGrafter"/>
</dbReference>
<keyword evidence="2" id="KW-0963">Cytoplasm</keyword>
<dbReference type="GO" id="GO:0036503">
    <property type="term" value="P:ERAD pathway"/>
    <property type="evidence" value="ECO:0007669"/>
    <property type="project" value="TreeGrafter"/>
</dbReference>
<sequence>MAESSPSSATVNSDEELEETLDRMLTRLALGDDSKLQALLSKLLPLAISSLSSPSAAVRNKVVEILSHVNKRVKHQLEIEANAVSIVKNFCILYIEMAFERTDEKELMAPMLAANVSKLPHQHQEIVLRIAAKVIGECHSTGVSAQVAASYRAINNSQDKEGFIEFCLHNILYQPSYQGGGSSPGLSIAQANRITGTQQLTNDTLLKRKLGILNVVEALELTPEVVYPLYLAASADSLEAVARRGDVLLTKKASDANLEDPSLIKRLFLLFNGSTGDDSDAPDSKIAPANSALKERLMSVFCHSTTAANSFPSTLQCIFGCIYGEGTTTRLKRLGMEFVVWVFKMAKPDQLNLMGPVIFSQIMKTLDGYSSSASDTNAKDTKTFAFEAIGWLAKRTPQLFRDKVDMATQLFDALNLEEPSLRSTIGDATVSLAAAYKDASIGVLKDLEALLLENLKQEESEVRFCAVKWAIIIFDCQHCPSRYLCMLGAGDPHVRKMALEGLFPGNDNGQPTHHDISLNYPKLGDMLTYILKQRPEVLESTETREQGLLFPSETYAAMIKFLLKCFESEKLPSEIDGGPSEFSSSVKNMCLLLDHAMVFEGSAKLHACASRALLAIGSRTPQVIVPHYANKLPWLKQLLSDRDIETRESAARLLGMVSSALLTTAASALISELVSSISDSRKIRFDYHYGAVCAIGYVTADCICRTPPIPEVLLQSVLKCLVDVVNSESATLASIAMQALGHIGLRVPLPSIADDSTSADIFMVIQEKLRKLLSGENSGKKLRKLLSGDDTKAIQKIAVSLGHVCVKETSSSRLNIAIDLVFSLCRSKVEDVLFAAGEALSLLLIILHSLSSNYLMENMSTSLTGYNSNGMIEDTEDSRASVRNAITRRLIDDLPYSCRKEKRCAGAIWLLSLTMYCGHDANIHQMLPEIQEAFLHLLCEQNELTQELASQGISIVYELGRASMEKNLVNALVKTLITGSTKRKRASKLVEDSEVFQEGAIGSGGKLSAYKKLFKMASDIRQPGLIYKFMDLANHHASLHSKRGDAFGFTKLAKQAEVALQPHLSALIPGLVRYQYDPDKNVQDTMAHIWKALVKDPKRTIDEHFDLIMDDCEVNLILFLSLILRLIEEHVYEIVDAKMQSIIAVGKHLEKVWSAAFQAMGDINDAVRKSGYKLCRTVTSLTIRLCDVNQTEVSNSLQAMDVVLPYLLKEGIQSTGDPIRKASTIAVVMELTKGAGVVLPPYLADLVPCMLESLSSLEDQGLNYVELHATNIGLNTEKLENLRISSAKSSPMWETLDQCINVVDAESLESLSYFPLKEEVGYCLGNTSLLRVLRYVLHLNNFWDLWDGKWCPTVGVASFIYLLVQKVGIDIKPFANTLLKLLFGAVKSEKSPAVKCAFSDACALVLKYASAPQARELIEDSTALHAGDKNSQISCAILLKSFLTIALEAVGGYYKLEDDKELSSIFKELWEEHTSGEKITLQLYMEEIVSLIRDNISSSSWESKKKAAQAICELGEVLGESLSPFHQVLRISLMEELPGRLWEGKEALLFALGALSKSCHQAISKEDPNAAGAILNLLSSACTKKVKKYREAALLSLDQVIKAFGNHEFFNVVFPKLFELCNYDGKEDSSVLLEKVLDCITSCIHVAYIDDILKKENNLKHLWIVSLSPELSWTVKISAFLSIKGLCSRIHDTLLNSQLASQHANSASLFHELFSSVSLKVAECIATIKIAQVHISASECLLEMITLCRELPSTLGTEAGLKDLLARLHEVEKNEQAKSLLKRCIHLLETS</sequence>
<dbReference type="Gene3D" id="1.25.10.10">
    <property type="entry name" value="Leucine-rich Repeat Variant"/>
    <property type="match status" value="4"/>
</dbReference>
<evidence type="ECO:0000313" key="9">
    <source>
        <dbReference type="Proteomes" id="UP000806378"/>
    </source>
</evidence>
<dbReference type="GO" id="GO:0000502">
    <property type="term" value="C:proteasome complex"/>
    <property type="evidence" value="ECO:0007669"/>
    <property type="project" value="UniProtKB-KW"/>
</dbReference>
<feature type="domain" description="Proteasome adapter and scaffold protein ECM29 HEAT-repeat" evidence="7">
    <location>
        <begin position="1239"/>
        <end position="1311"/>
    </location>
</feature>
<evidence type="ECO:0000256" key="1">
    <source>
        <dbReference type="ARBA" id="ARBA00004496"/>
    </source>
</evidence>
<gene>
    <name evidence="8" type="ORF">BT93_L0950</name>
</gene>
<dbReference type="EMBL" id="MU089516">
    <property type="protein sequence ID" value="KAF7852405.1"/>
    <property type="molecule type" value="Genomic_DNA"/>
</dbReference>